<dbReference type="RefSeq" id="WP_397077800.1">
    <property type="nucleotide sequence ID" value="NZ_JBITGY010000001.1"/>
</dbReference>
<organism evidence="1 2">
    <name type="scientific">Nonomuraea typhae</name>
    <dbReference type="NCBI Taxonomy" id="2603600"/>
    <lineage>
        <taxon>Bacteria</taxon>
        <taxon>Bacillati</taxon>
        <taxon>Actinomycetota</taxon>
        <taxon>Actinomycetes</taxon>
        <taxon>Streptosporangiales</taxon>
        <taxon>Streptosporangiaceae</taxon>
        <taxon>Nonomuraea</taxon>
    </lineage>
</organism>
<name>A0ABW7YJ98_9ACTN</name>
<gene>
    <name evidence="1" type="ORF">ACIBG2_01205</name>
</gene>
<evidence type="ECO:0000313" key="2">
    <source>
        <dbReference type="Proteomes" id="UP001612741"/>
    </source>
</evidence>
<dbReference type="EMBL" id="JBITGY010000001">
    <property type="protein sequence ID" value="MFI6495968.1"/>
    <property type="molecule type" value="Genomic_DNA"/>
</dbReference>
<keyword evidence="2" id="KW-1185">Reference proteome</keyword>
<reference evidence="1 2" key="1">
    <citation type="submission" date="2024-10" db="EMBL/GenBank/DDBJ databases">
        <title>The Natural Products Discovery Center: Release of the First 8490 Sequenced Strains for Exploring Actinobacteria Biosynthetic Diversity.</title>
        <authorList>
            <person name="Kalkreuter E."/>
            <person name="Kautsar S.A."/>
            <person name="Yang D."/>
            <person name="Bader C.D."/>
            <person name="Teijaro C.N."/>
            <person name="Fluegel L."/>
            <person name="Davis C.M."/>
            <person name="Simpson J.R."/>
            <person name="Lauterbach L."/>
            <person name="Steele A.D."/>
            <person name="Gui C."/>
            <person name="Meng S."/>
            <person name="Li G."/>
            <person name="Viehrig K."/>
            <person name="Ye F."/>
            <person name="Su P."/>
            <person name="Kiefer A.F."/>
            <person name="Nichols A."/>
            <person name="Cepeda A.J."/>
            <person name="Yan W."/>
            <person name="Fan B."/>
            <person name="Jiang Y."/>
            <person name="Adhikari A."/>
            <person name="Zheng C.-J."/>
            <person name="Schuster L."/>
            <person name="Cowan T.M."/>
            <person name="Smanski M.J."/>
            <person name="Chevrette M.G."/>
            <person name="De Carvalho L.P.S."/>
            <person name="Shen B."/>
        </authorList>
    </citation>
    <scope>NUCLEOTIDE SEQUENCE [LARGE SCALE GENOMIC DNA]</scope>
    <source>
        <strain evidence="1 2">NPDC050545</strain>
    </source>
</reference>
<accession>A0ABW7YJ98</accession>
<comment type="caution">
    <text evidence="1">The sequence shown here is derived from an EMBL/GenBank/DDBJ whole genome shotgun (WGS) entry which is preliminary data.</text>
</comment>
<proteinExistence type="predicted"/>
<evidence type="ECO:0000313" key="1">
    <source>
        <dbReference type="EMBL" id="MFI6495968.1"/>
    </source>
</evidence>
<sequence>MSYYSKHDEANVLRLAEQLTETPELDGFEVRRKDYGQPGHFYLAKGDLEILITELSGGDSTGKLCFAGKYPYDEHDSVYGIPDHDIKVSTSRGAAVIAREIMRRLLPPYEASLKEFQEQLQKATARRIKRDELAAELARRLPRGHSSTQGSRSCNVAYFDDGRRYPDPLRIHGTFEVSVSSDVHIDVRTENQEFLLELADLFRKHSA</sequence>
<dbReference type="Proteomes" id="UP001612741">
    <property type="component" value="Unassembled WGS sequence"/>
</dbReference>
<protein>
    <submittedName>
        <fullName evidence="1">Uncharacterized protein</fullName>
    </submittedName>
</protein>